<dbReference type="OrthoDB" id="9810457at2"/>
<dbReference type="RefSeq" id="WP_127766108.1">
    <property type="nucleotide sequence ID" value="NZ_SADE01000002.1"/>
</dbReference>
<accession>A0A437QQ41</accession>
<evidence type="ECO:0000256" key="6">
    <source>
        <dbReference type="ARBA" id="ARBA00022989"/>
    </source>
</evidence>
<keyword evidence="3" id="KW-0813">Transport</keyword>
<proteinExistence type="inferred from homology"/>
<feature type="transmembrane region" description="Helical" evidence="8">
    <location>
        <begin position="6"/>
        <end position="22"/>
    </location>
</feature>
<evidence type="ECO:0000256" key="4">
    <source>
        <dbReference type="ARBA" id="ARBA00022475"/>
    </source>
</evidence>
<dbReference type="PANTHER" id="PTHR36838">
    <property type="entry name" value="AUXIN EFFLUX CARRIER FAMILY PROTEIN"/>
    <property type="match status" value="1"/>
</dbReference>
<evidence type="ECO:0000256" key="2">
    <source>
        <dbReference type="ARBA" id="ARBA00010145"/>
    </source>
</evidence>
<evidence type="ECO:0000256" key="8">
    <source>
        <dbReference type="SAM" id="Phobius"/>
    </source>
</evidence>
<dbReference type="InterPro" id="IPR038770">
    <property type="entry name" value="Na+/solute_symporter_sf"/>
</dbReference>
<dbReference type="PANTHER" id="PTHR36838:SF3">
    <property type="entry name" value="TRANSPORTER AUXIN EFFLUX CARRIER EC FAMILY"/>
    <property type="match status" value="1"/>
</dbReference>
<dbReference type="InterPro" id="IPR004776">
    <property type="entry name" value="Mem_transp_PIN-like"/>
</dbReference>
<dbReference type="GO" id="GO:0055085">
    <property type="term" value="P:transmembrane transport"/>
    <property type="evidence" value="ECO:0007669"/>
    <property type="project" value="InterPro"/>
</dbReference>
<feature type="transmembrane region" description="Helical" evidence="8">
    <location>
        <begin position="289"/>
        <end position="309"/>
    </location>
</feature>
<keyword evidence="10" id="KW-1185">Reference proteome</keyword>
<evidence type="ECO:0000256" key="1">
    <source>
        <dbReference type="ARBA" id="ARBA00004651"/>
    </source>
</evidence>
<comment type="subcellular location">
    <subcellularLocation>
        <location evidence="1">Cell membrane</location>
        <topology evidence="1">Multi-pass membrane protein</topology>
    </subcellularLocation>
</comment>
<feature type="transmembrane region" description="Helical" evidence="8">
    <location>
        <begin position="167"/>
        <end position="185"/>
    </location>
</feature>
<protein>
    <submittedName>
        <fullName evidence="9">AEC family transporter</fullName>
    </submittedName>
</protein>
<sequence length="312" mass="33413">MEIVLEIVIPVFAILLMGYGARKLHLFKEESAAGLAKFVFNFVIPLFLFRTFATNELPDSIPWGLFFSFYLAVFAVYGLGITVGKVVFGRDLMGATLTGMGCAFGNTVLLGLALGLRAFGDEGAVPMFLILSVHGLILMTGTTILLEAGRNAGSALKDLPLKVLKGMLTNPLIVGLAVGLCYNLAGLHIPKMADDFLRIMQGAVLPCALFAMGSTLAEYGFKGRLGQSIFSVGLKCLLLPALVYVLATYVFHLEQSWALAAVLLAAQPTGVNVYLFAQRYGTAQALASTTIFLSTAFSIFSLPVVLYLFGID</sequence>
<evidence type="ECO:0000256" key="5">
    <source>
        <dbReference type="ARBA" id="ARBA00022692"/>
    </source>
</evidence>
<comment type="similarity">
    <text evidence="2">Belongs to the auxin efflux carrier (TC 2.A.69) family.</text>
</comment>
<name>A0A437QQ41_9PROT</name>
<feature type="transmembrane region" description="Helical" evidence="8">
    <location>
        <begin position="65"/>
        <end position="88"/>
    </location>
</feature>
<reference evidence="10" key="1">
    <citation type="submission" date="2019-01" db="EMBL/GenBank/DDBJ databases">
        <title>Gri0909 isolated from a small marine red alga.</title>
        <authorList>
            <person name="Kim J."/>
            <person name="Jeong S.E."/>
            <person name="Jeon C.O."/>
        </authorList>
    </citation>
    <scope>NUCLEOTIDE SEQUENCE [LARGE SCALE GENOMIC DNA]</scope>
    <source>
        <strain evidence="10">Gri0909</strain>
    </source>
</reference>
<keyword evidence="5 8" id="KW-0812">Transmembrane</keyword>
<dbReference type="EMBL" id="SADE01000002">
    <property type="protein sequence ID" value="RVU36632.1"/>
    <property type="molecule type" value="Genomic_DNA"/>
</dbReference>
<feature type="transmembrane region" description="Helical" evidence="8">
    <location>
        <begin position="229"/>
        <end position="251"/>
    </location>
</feature>
<dbReference type="AlphaFoldDB" id="A0A437QQ41"/>
<dbReference type="Pfam" id="PF03547">
    <property type="entry name" value="Mem_trans"/>
    <property type="match status" value="1"/>
</dbReference>
<keyword evidence="7 8" id="KW-0472">Membrane</keyword>
<dbReference type="GO" id="GO:0005886">
    <property type="term" value="C:plasma membrane"/>
    <property type="evidence" value="ECO:0007669"/>
    <property type="project" value="UniProtKB-SubCell"/>
</dbReference>
<evidence type="ECO:0000313" key="9">
    <source>
        <dbReference type="EMBL" id="RVU36632.1"/>
    </source>
</evidence>
<comment type="caution">
    <text evidence="9">The sequence shown here is derived from an EMBL/GenBank/DDBJ whole genome shotgun (WGS) entry which is preliminary data.</text>
</comment>
<evidence type="ECO:0000256" key="3">
    <source>
        <dbReference type="ARBA" id="ARBA00022448"/>
    </source>
</evidence>
<evidence type="ECO:0000256" key="7">
    <source>
        <dbReference type="ARBA" id="ARBA00023136"/>
    </source>
</evidence>
<keyword evidence="4" id="KW-1003">Cell membrane</keyword>
<gene>
    <name evidence="9" type="ORF">EOI86_15740</name>
</gene>
<dbReference type="Proteomes" id="UP000287447">
    <property type="component" value="Unassembled WGS sequence"/>
</dbReference>
<organism evidence="9 10">
    <name type="scientific">Hwanghaeella grinnelliae</name>
    <dbReference type="NCBI Taxonomy" id="2500179"/>
    <lineage>
        <taxon>Bacteria</taxon>
        <taxon>Pseudomonadati</taxon>
        <taxon>Pseudomonadota</taxon>
        <taxon>Alphaproteobacteria</taxon>
        <taxon>Rhodospirillales</taxon>
        <taxon>Rhodospirillaceae</taxon>
        <taxon>Hwanghaeella</taxon>
    </lineage>
</organism>
<feature type="transmembrane region" description="Helical" evidence="8">
    <location>
        <begin position="125"/>
        <end position="146"/>
    </location>
</feature>
<feature type="transmembrane region" description="Helical" evidence="8">
    <location>
        <begin position="100"/>
        <end position="119"/>
    </location>
</feature>
<feature type="transmembrane region" description="Helical" evidence="8">
    <location>
        <begin position="197"/>
        <end position="217"/>
    </location>
</feature>
<feature type="transmembrane region" description="Helical" evidence="8">
    <location>
        <begin position="34"/>
        <end position="53"/>
    </location>
</feature>
<dbReference type="Gene3D" id="1.20.1530.20">
    <property type="match status" value="1"/>
</dbReference>
<feature type="transmembrane region" description="Helical" evidence="8">
    <location>
        <begin position="257"/>
        <end position="277"/>
    </location>
</feature>
<keyword evidence="6 8" id="KW-1133">Transmembrane helix</keyword>
<evidence type="ECO:0000313" key="10">
    <source>
        <dbReference type="Proteomes" id="UP000287447"/>
    </source>
</evidence>